<name>A0A1Y1YNI4_9PLEO</name>
<feature type="region of interest" description="Disordered" evidence="1">
    <location>
        <begin position="75"/>
        <end position="110"/>
    </location>
</feature>
<organism evidence="2 3">
    <name type="scientific">Clohesyomyces aquaticus</name>
    <dbReference type="NCBI Taxonomy" id="1231657"/>
    <lineage>
        <taxon>Eukaryota</taxon>
        <taxon>Fungi</taxon>
        <taxon>Dikarya</taxon>
        <taxon>Ascomycota</taxon>
        <taxon>Pezizomycotina</taxon>
        <taxon>Dothideomycetes</taxon>
        <taxon>Pleosporomycetidae</taxon>
        <taxon>Pleosporales</taxon>
        <taxon>Lindgomycetaceae</taxon>
        <taxon>Clohesyomyces</taxon>
    </lineage>
</organism>
<protein>
    <submittedName>
        <fullName evidence="2">Uncharacterized protein</fullName>
    </submittedName>
</protein>
<feature type="compositionally biased region" description="Acidic residues" evidence="1">
    <location>
        <begin position="84"/>
        <end position="95"/>
    </location>
</feature>
<proteinExistence type="predicted"/>
<dbReference type="Proteomes" id="UP000193144">
    <property type="component" value="Unassembled WGS sequence"/>
</dbReference>
<dbReference type="EMBL" id="MCFA01000202">
    <property type="protein sequence ID" value="ORX99144.1"/>
    <property type="molecule type" value="Genomic_DNA"/>
</dbReference>
<dbReference type="AlphaFoldDB" id="A0A1Y1YNI4"/>
<reference evidence="2 3" key="1">
    <citation type="submission" date="2016-07" db="EMBL/GenBank/DDBJ databases">
        <title>Pervasive Adenine N6-methylation of Active Genes in Fungi.</title>
        <authorList>
            <consortium name="DOE Joint Genome Institute"/>
            <person name="Mondo S.J."/>
            <person name="Dannebaum R.O."/>
            <person name="Kuo R.C."/>
            <person name="Labutti K."/>
            <person name="Haridas S."/>
            <person name="Kuo A."/>
            <person name="Salamov A."/>
            <person name="Ahrendt S.R."/>
            <person name="Lipzen A."/>
            <person name="Sullivan W."/>
            <person name="Andreopoulos W.B."/>
            <person name="Clum A."/>
            <person name="Lindquist E."/>
            <person name="Daum C."/>
            <person name="Ramamoorthy G.K."/>
            <person name="Gryganskyi A."/>
            <person name="Culley D."/>
            <person name="Magnuson J.K."/>
            <person name="James T.Y."/>
            <person name="O'Malley M.A."/>
            <person name="Stajich J.E."/>
            <person name="Spatafora J.W."/>
            <person name="Visel A."/>
            <person name="Grigoriev I.V."/>
        </authorList>
    </citation>
    <scope>NUCLEOTIDE SEQUENCE [LARGE SCALE GENOMIC DNA]</scope>
    <source>
        <strain evidence="2 3">CBS 115471</strain>
    </source>
</reference>
<accession>A0A1Y1YNI4</accession>
<keyword evidence="3" id="KW-1185">Reference proteome</keyword>
<dbReference type="OrthoDB" id="2192888at2759"/>
<gene>
    <name evidence="2" type="ORF">BCR34DRAFT_606710</name>
</gene>
<evidence type="ECO:0000313" key="2">
    <source>
        <dbReference type="EMBL" id="ORX99144.1"/>
    </source>
</evidence>
<evidence type="ECO:0000313" key="3">
    <source>
        <dbReference type="Proteomes" id="UP000193144"/>
    </source>
</evidence>
<comment type="caution">
    <text evidence="2">The sequence shown here is derived from an EMBL/GenBank/DDBJ whole genome shotgun (WGS) entry which is preliminary data.</text>
</comment>
<evidence type="ECO:0000256" key="1">
    <source>
        <dbReference type="SAM" id="MobiDB-lite"/>
    </source>
</evidence>
<sequence>MEDAHACILDLQSLSNKGEATPAAQETLAKVLKDVILSPSRDHPAAVMCAETALRMLKKCAERVIFWSYYMEPQRDDGEKYGEDDGENDVEDDSEAALGGSSLEPPATAD</sequence>